<sequence length="164" mass="18717">MARRAFYSFHYKPDNWRVSQVRNMGVIDGNKPVSDNDWETVKKGGDPAIQRWIDGQLDGKSVAIILIGENTAGRKWINYEIKKAWNDKKGVLGIYIHNLKDSNGSQSRKGSNPFDAYTLNGTSLANIVKAYDPPYSTSTYVYDHIKENLATWIEKAIEIRNKYD</sequence>
<evidence type="ECO:0000259" key="1">
    <source>
        <dbReference type="Pfam" id="PF08937"/>
    </source>
</evidence>
<keyword evidence="3" id="KW-1185">Reference proteome</keyword>
<proteinExistence type="predicted"/>
<evidence type="ECO:0000313" key="3">
    <source>
        <dbReference type="Proteomes" id="UP001447842"/>
    </source>
</evidence>
<name>A0ABZ3HD26_9BACT</name>
<protein>
    <submittedName>
        <fullName evidence="2">TIR domain-containing protein</fullName>
    </submittedName>
</protein>
<feature type="domain" description="Thoeris protein ThsB TIR-like" evidence="1">
    <location>
        <begin position="6"/>
        <end position="101"/>
    </location>
</feature>
<dbReference type="RefSeq" id="WP_345973008.1">
    <property type="nucleotide sequence ID" value="NZ_CP147920.1"/>
</dbReference>
<dbReference type="EMBL" id="CP147920">
    <property type="protein sequence ID" value="XAU15591.1"/>
    <property type="molecule type" value="Genomic_DNA"/>
</dbReference>
<dbReference type="SUPFAM" id="SSF52206">
    <property type="entry name" value="Hypothetical protein MTH538"/>
    <property type="match status" value="1"/>
</dbReference>
<gene>
    <name evidence="2" type="ORF">WCY31_02565</name>
</gene>
<accession>A0ABZ3HD26</accession>
<dbReference type="Proteomes" id="UP001447842">
    <property type="component" value="Chromosome"/>
</dbReference>
<organism evidence="2 3">
    <name type="scientific">Sulfurimonas diazotrophicus</name>
    <dbReference type="NCBI Taxonomy" id="3131939"/>
    <lineage>
        <taxon>Bacteria</taxon>
        <taxon>Pseudomonadati</taxon>
        <taxon>Campylobacterota</taxon>
        <taxon>Epsilonproteobacteria</taxon>
        <taxon>Campylobacterales</taxon>
        <taxon>Sulfurimonadaceae</taxon>
        <taxon>Sulfurimonas</taxon>
    </lineage>
</organism>
<dbReference type="InterPro" id="IPR015032">
    <property type="entry name" value="ThsB__TIR-like_domain"/>
</dbReference>
<dbReference type="InterPro" id="IPR036490">
    <property type="entry name" value="ThsB_TIR-like_sf"/>
</dbReference>
<dbReference type="Pfam" id="PF08937">
    <property type="entry name" value="ThsB_TIR"/>
    <property type="match status" value="1"/>
</dbReference>
<evidence type="ECO:0000313" key="2">
    <source>
        <dbReference type="EMBL" id="XAU15591.1"/>
    </source>
</evidence>
<reference evidence="2 3" key="1">
    <citation type="submission" date="2024-03" db="EMBL/GenBank/DDBJ databases">
        <title>Sulfurimonas sp. HSL3-1.</title>
        <authorList>
            <person name="Wang S."/>
        </authorList>
    </citation>
    <scope>NUCLEOTIDE SEQUENCE [LARGE SCALE GENOMIC DNA]</scope>
    <source>
        <strain evidence="2 3">HSL3-1</strain>
    </source>
</reference>
<dbReference type="Gene3D" id="3.40.50.9200">
    <property type="entry name" value="Hypothetical protein MTH538"/>
    <property type="match status" value="1"/>
</dbReference>